<accession>L0D5D1</accession>
<dbReference type="AlphaFoldDB" id="L0D5D1"/>
<protein>
    <submittedName>
        <fullName evidence="1">Uncharacterized protein</fullName>
    </submittedName>
</protein>
<name>L0D5D1_SINAD</name>
<sequence length="389" mass="42514">MRPWDVVMRKKERRHGTVPTVAWAAIGLLAAWGLTGCRTPQRSDLNGPPSATTAAIDSSQPLSFVSPAENLVIADSPRSDGDFDPVPMGSAIETWVVHTRACEQTMGVNPWPSITVARLDENGGPLNGSTPEGLFNRMAGRPSVFLIHGNGYNYLAAIKEAVQVRAQLEALGGFDPETLFVVFDWPSERVRPDLVVDLNEKARRSRIASYQCARFLQAAPAGSRICFMGQSDGGRITLTTMHLLSGAALPAFLKEPEAQLSSGRPDLRLRAVILEAAAEHDWLNPGNRLHQALPMCEALLNLRNSGDYALAFYSLGQYTGVGSAIGRVGLRPRDLHKLGPLAERVEEINHHAQSGMSHTLFPQVLEYPDVAPRIARYTSWNDVTPVTRR</sequence>
<gene>
    <name evidence="1" type="ordered locus">Sinac_0188</name>
</gene>
<dbReference type="InterPro" id="IPR010297">
    <property type="entry name" value="DUF900_hydrolase"/>
</dbReference>
<dbReference type="InterPro" id="IPR029058">
    <property type="entry name" value="AB_hydrolase_fold"/>
</dbReference>
<dbReference type="EMBL" id="CP003364">
    <property type="protein sequence ID" value="AGA24639.1"/>
    <property type="molecule type" value="Genomic_DNA"/>
</dbReference>
<dbReference type="eggNOG" id="ENOG50338UV">
    <property type="taxonomic scope" value="Bacteria"/>
</dbReference>
<keyword evidence="2" id="KW-1185">Reference proteome</keyword>
<dbReference type="Proteomes" id="UP000010798">
    <property type="component" value="Chromosome"/>
</dbReference>
<reference evidence="1 2" key="1">
    <citation type="submission" date="2012-02" db="EMBL/GenBank/DDBJ databases">
        <title>Complete sequence of chromosome of Singulisphaera acidiphila DSM 18658.</title>
        <authorList>
            <consortium name="US DOE Joint Genome Institute (JGI-PGF)"/>
            <person name="Lucas S."/>
            <person name="Copeland A."/>
            <person name="Lapidus A."/>
            <person name="Glavina del Rio T."/>
            <person name="Dalin E."/>
            <person name="Tice H."/>
            <person name="Bruce D."/>
            <person name="Goodwin L."/>
            <person name="Pitluck S."/>
            <person name="Peters L."/>
            <person name="Ovchinnikova G."/>
            <person name="Chertkov O."/>
            <person name="Kyrpides N."/>
            <person name="Mavromatis K."/>
            <person name="Ivanova N."/>
            <person name="Brettin T."/>
            <person name="Detter J.C."/>
            <person name="Han C."/>
            <person name="Larimer F."/>
            <person name="Land M."/>
            <person name="Hauser L."/>
            <person name="Markowitz V."/>
            <person name="Cheng J.-F."/>
            <person name="Hugenholtz P."/>
            <person name="Woyke T."/>
            <person name="Wu D."/>
            <person name="Tindall B."/>
            <person name="Pomrenke H."/>
            <person name="Brambilla E."/>
            <person name="Klenk H.-P."/>
            <person name="Eisen J.A."/>
        </authorList>
    </citation>
    <scope>NUCLEOTIDE SEQUENCE [LARGE SCALE GENOMIC DNA]</scope>
    <source>
        <strain evidence="2">ATCC BAA-1392 / DSM 18658 / VKM B-2454 / MOB10</strain>
    </source>
</reference>
<organism evidence="1 2">
    <name type="scientific">Singulisphaera acidiphila (strain ATCC BAA-1392 / DSM 18658 / VKM B-2454 / MOB10)</name>
    <dbReference type="NCBI Taxonomy" id="886293"/>
    <lineage>
        <taxon>Bacteria</taxon>
        <taxon>Pseudomonadati</taxon>
        <taxon>Planctomycetota</taxon>
        <taxon>Planctomycetia</taxon>
        <taxon>Isosphaerales</taxon>
        <taxon>Isosphaeraceae</taxon>
        <taxon>Singulisphaera</taxon>
    </lineage>
</organism>
<evidence type="ECO:0000313" key="1">
    <source>
        <dbReference type="EMBL" id="AGA24639.1"/>
    </source>
</evidence>
<dbReference type="SUPFAM" id="SSF53474">
    <property type="entry name" value="alpha/beta-Hydrolases"/>
    <property type="match status" value="1"/>
</dbReference>
<proteinExistence type="predicted"/>
<dbReference type="HOGENOM" id="CLU_709591_0_0_0"/>
<evidence type="ECO:0000313" key="2">
    <source>
        <dbReference type="Proteomes" id="UP000010798"/>
    </source>
</evidence>
<dbReference type="KEGG" id="saci:Sinac_0188"/>
<dbReference type="Pfam" id="PF05990">
    <property type="entry name" value="DUF900"/>
    <property type="match status" value="1"/>
</dbReference>